<evidence type="ECO:0000256" key="5">
    <source>
        <dbReference type="ARBA" id="ARBA00022786"/>
    </source>
</evidence>
<dbReference type="InterPro" id="IPR011989">
    <property type="entry name" value="ARM-like"/>
</dbReference>
<keyword evidence="5" id="KW-0833">Ubl conjugation pathway</keyword>
<dbReference type="InterPro" id="IPR013083">
    <property type="entry name" value="Znf_RING/FYVE/PHD"/>
</dbReference>
<dbReference type="EnsemblPlants" id="AET7Gv20767200.1">
    <property type="protein sequence ID" value="AET7Gv20767200.1"/>
    <property type="gene ID" value="AET7Gv20767200"/>
</dbReference>
<protein>
    <recommendedName>
        <fullName evidence="3">RING-type E3 ubiquitin transferase</fullName>
        <ecNumber evidence="3">2.3.2.27</ecNumber>
    </recommendedName>
</protein>
<comment type="catalytic activity">
    <reaction evidence="1">
        <text>S-ubiquitinyl-[E2 ubiquitin-conjugating enzyme]-L-cysteine + [acceptor protein]-L-lysine = [E2 ubiquitin-conjugating enzyme]-L-cysteine + N(6)-ubiquitinyl-[acceptor protein]-L-lysine.</text>
        <dbReference type="EC" id="2.3.2.27"/>
    </reaction>
</comment>
<dbReference type="SUPFAM" id="SSF48371">
    <property type="entry name" value="ARM repeat"/>
    <property type="match status" value="1"/>
</dbReference>
<evidence type="ECO:0000256" key="4">
    <source>
        <dbReference type="ARBA" id="ARBA00022679"/>
    </source>
</evidence>
<dbReference type="STRING" id="200361.A0A453RZF0"/>
<dbReference type="UniPathway" id="UPA00143"/>
<reference evidence="8" key="5">
    <citation type="journal article" date="2021" name="G3 (Bethesda)">
        <title>Aegilops tauschii genome assembly Aet v5.0 features greater sequence contiguity and improved annotation.</title>
        <authorList>
            <person name="Wang L."/>
            <person name="Zhu T."/>
            <person name="Rodriguez J.C."/>
            <person name="Deal K.R."/>
            <person name="Dubcovsky J."/>
            <person name="McGuire P.E."/>
            <person name="Lux T."/>
            <person name="Spannagl M."/>
            <person name="Mayer K.F.X."/>
            <person name="Baldrich P."/>
            <person name="Meyers B.C."/>
            <person name="Huo N."/>
            <person name="Gu Y.Q."/>
            <person name="Zhou H."/>
            <person name="Devos K.M."/>
            <person name="Bennetzen J.L."/>
            <person name="Unver T."/>
            <person name="Budak H."/>
            <person name="Gulick P.J."/>
            <person name="Galiba G."/>
            <person name="Kalapos B."/>
            <person name="Nelson D.R."/>
            <person name="Li P."/>
            <person name="You F.M."/>
            <person name="Luo M.C."/>
            <person name="Dvorak J."/>
        </authorList>
    </citation>
    <scope>NUCLEOTIDE SEQUENCE [LARGE SCALE GENOMIC DNA]</scope>
    <source>
        <strain evidence="8">cv. AL8/78</strain>
    </source>
</reference>
<dbReference type="GO" id="GO:0061630">
    <property type="term" value="F:ubiquitin protein ligase activity"/>
    <property type="evidence" value="ECO:0007669"/>
    <property type="project" value="UniProtKB-EC"/>
</dbReference>
<feature type="compositionally biased region" description="Low complexity" evidence="6">
    <location>
        <begin position="31"/>
        <end position="47"/>
    </location>
</feature>
<evidence type="ECO:0000259" key="7">
    <source>
        <dbReference type="PROSITE" id="PS51698"/>
    </source>
</evidence>
<reference evidence="9" key="1">
    <citation type="journal article" date="2014" name="Science">
        <title>Ancient hybridizations among the ancestral genomes of bread wheat.</title>
        <authorList>
            <consortium name="International Wheat Genome Sequencing Consortium,"/>
            <person name="Marcussen T."/>
            <person name="Sandve S.R."/>
            <person name="Heier L."/>
            <person name="Spannagl M."/>
            <person name="Pfeifer M."/>
            <person name="Jakobsen K.S."/>
            <person name="Wulff B.B."/>
            <person name="Steuernagel B."/>
            <person name="Mayer K.F."/>
            <person name="Olsen O.A."/>
        </authorList>
    </citation>
    <scope>NUCLEOTIDE SEQUENCE [LARGE SCALE GENOMIC DNA]</scope>
    <source>
        <strain evidence="9">cv. AL8/78</strain>
    </source>
</reference>
<dbReference type="Gene3D" id="1.25.10.10">
    <property type="entry name" value="Leucine-rich Repeat Variant"/>
    <property type="match status" value="1"/>
</dbReference>
<dbReference type="Pfam" id="PF04564">
    <property type="entry name" value="U-box"/>
    <property type="match status" value="1"/>
</dbReference>
<dbReference type="Gramene" id="AET7Gv20767200.1">
    <property type="protein sequence ID" value="AET7Gv20767200.1"/>
    <property type="gene ID" value="AET7Gv20767200"/>
</dbReference>
<reference evidence="9" key="2">
    <citation type="journal article" date="2017" name="Nat. Plants">
        <title>The Aegilops tauschii genome reveals multiple impacts of transposons.</title>
        <authorList>
            <person name="Zhao G."/>
            <person name="Zou C."/>
            <person name="Li K."/>
            <person name="Wang K."/>
            <person name="Li T."/>
            <person name="Gao L."/>
            <person name="Zhang X."/>
            <person name="Wang H."/>
            <person name="Yang Z."/>
            <person name="Liu X."/>
            <person name="Jiang W."/>
            <person name="Mao L."/>
            <person name="Kong X."/>
            <person name="Jiao Y."/>
            <person name="Jia J."/>
        </authorList>
    </citation>
    <scope>NUCLEOTIDE SEQUENCE [LARGE SCALE GENOMIC DNA]</scope>
    <source>
        <strain evidence="9">cv. AL8/78</strain>
    </source>
</reference>
<dbReference type="InterPro" id="IPR016024">
    <property type="entry name" value="ARM-type_fold"/>
</dbReference>
<dbReference type="PROSITE" id="PS51698">
    <property type="entry name" value="U_BOX"/>
    <property type="match status" value="1"/>
</dbReference>
<feature type="domain" description="U-box" evidence="7">
    <location>
        <begin position="74"/>
        <end position="149"/>
    </location>
</feature>
<accession>A0A453RZF0</accession>
<comment type="pathway">
    <text evidence="2">Protein modification; protein ubiquitination.</text>
</comment>
<keyword evidence="9" id="KW-1185">Reference proteome</keyword>
<feature type="region of interest" description="Disordered" evidence="6">
    <location>
        <begin position="24"/>
        <end position="68"/>
    </location>
</feature>
<dbReference type="PANTHER" id="PTHR23315">
    <property type="entry name" value="U BOX DOMAIN-CONTAINING"/>
    <property type="match status" value="1"/>
</dbReference>
<keyword evidence="4" id="KW-0808">Transferase</keyword>
<sequence>FLGSPDGLPTRSLPHIIIPFPSTGSGLSPIRTRSTTTSSSASSSSSTVPHAFRSSPPPAATPRAHAMEVSKQASWPDDFLCPISLEVMTDPVILPSGHTFERRSIQRWLDGGHRTCPVTNLPLPPDPTLIPNHALRRLIAAVSVSPAAVSADKALAGDCQGQGAVPASSSSVLGMLRLAKSGPAGRREVLESGAVAVLLQHAAAGDEAAARALLYLSLDGDDARVGLVADGAVDALCAAVSAGGAAAAHAATALTSLATVGVNKCTIGAHPSAVPALSRLLWRGGARERREAATTLYELCKLPENRRRTVRAGAAPALVELAANGSARAVEVLGLLAKNREGRHDLSRIPDIVAVLCTVAGSGNARAIDQALVVLNWICSESNELAMEAIKLGAFQLCEALVNDDNCKIAKNAVELARTLEKA</sequence>
<dbReference type="FunFam" id="3.30.40.10:FF:000442">
    <property type="entry name" value="RING-type E3 ubiquitin transferase"/>
    <property type="match status" value="1"/>
</dbReference>
<proteinExistence type="predicted"/>
<name>A0A453RZF0_AEGTS</name>
<dbReference type="PANTHER" id="PTHR23315:SF112">
    <property type="entry name" value="U-BOX DOMAIN-CONTAINING PROTEIN 8"/>
    <property type="match status" value="1"/>
</dbReference>
<dbReference type="GO" id="GO:0016567">
    <property type="term" value="P:protein ubiquitination"/>
    <property type="evidence" value="ECO:0007669"/>
    <property type="project" value="UniProtKB-UniPathway"/>
</dbReference>
<dbReference type="InterPro" id="IPR045210">
    <property type="entry name" value="RING-Ubox_PUB"/>
</dbReference>
<evidence type="ECO:0000256" key="2">
    <source>
        <dbReference type="ARBA" id="ARBA00004906"/>
    </source>
</evidence>
<dbReference type="Gene3D" id="3.30.40.10">
    <property type="entry name" value="Zinc/RING finger domain, C3HC4 (zinc finger)"/>
    <property type="match status" value="1"/>
</dbReference>
<evidence type="ECO:0000313" key="8">
    <source>
        <dbReference type="EnsemblPlants" id="AET7Gv20767200.1"/>
    </source>
</evidence>
<reference evidence="8" key="4">
    <citation type="submission" date="2019-03" db="UniProtKB">
        <authorList>
            <consortium name="EnsemblPlants"/>
        </authorList>
    </citation>
    <scope>IDENTIFICATION</scope>
</reference>
<dbReference type="SUPFAM" id="SSF57850">
    <property type="entry name" value="RING/U-box"/>
    <property type="match status" value="1"/>
</dbReference>
<dbReference type="EC" id="2.3.2.27" evidence="3"/>
<dbReference type="SMART" id="SM00504">
    <property type="entry name" value="Ubox"/>
    <property type="match status" value="1"/>
</dbReference>
<dbReference type="AlphaFoldDB" id="A0A453RZF0"/>
<evidence type="ECO:0000256" key="3">
    <source>
        <dbReference type="ARBA" id="ARBA00012483"/>
    </source>
</evidence>
<reference evidence="8" key="3">
    <citation type="journal article" date="2017" name="Nature">
        <title>Genome sequence of the progenitor of the wheat D genome Aegilops tauschii.</title>
        <authorList>
            <person name="Luo M.C."/>
            <person name="Gu Y.Q."/>
            <person name="Puiu D."/>
            <person name="Wang H."/>
            <person name="Twardziok S.O."/>
            <person name="Deal K.R."/>
            <person name="Huo N."/>
            <person name="Zhu T."/>
            <person name="Wang L."/>
            <person name="Wang Y."/>
            <person name="McGuire P.E."/>
            <person name="Liu S."/>
            <person name="Long H."/>
            <person name="Ramasamy R.K."/>
            <person name="Rodriguez J.C."/>
            <person name="Van S.L."/>
            <person name="Yuan L."/>
            <person name="Wang Z."/>
            <person name="Xia Z."/>
            <person name="Xiao L."/>
            <person name="Anderson O.D."/>
            <person name="Ouyang S."/>
            <person name="Liang Y."/>
            <person name="Zimin A.V."/>
            <person name="Pertea G."/>
            <person name="Qi P."/>
            <person name="Bennetzen J.L."/>
            <person name="Dai X."/>
            <person name="Dawson M.W."/>
            <person name="Muller H.G."/>
            <person name="Kugler K."/>
            <person name="Rivarola-Duarte L."/>
            <person name="Spannagl M."/>
            <person name="Mayer K.F.X."/>
            <person name="Lu F.H."/>
            <person name="Bevan M.W."/>
            <person name="Leroy P."/>
            <person name="Li P."/>
            <person name="You F.M."/>
            <person name="Sun Q."/>
            <person name="Liu Z."/>
            <person name="Lyons E."/>
            <person name="Wicker T."/>
            <person name="Salzberg S.L."/>
            <person name="Devos K.M."/>
            <person name="Dvorak J."/>
        </authorList>
    </citation>
    <scope>NUCLEOTIDE SEQUENCE [LARGE SCALE GENOMIC DNA]</scope>
    <source>
        <strain evidence="8">cv. AL8/78</strain>
    </source>
</reference>
<dbReference type="CDD" id="cd16664">
    <property type="entry name" value="RING-Ubox_PUB"/>
    <property type="match status" value="1"/>
</dbReference>
<organism evidence="8 9">
    <name type="scientific">Aegilops tauschii subsp. strangulata</name>
    <name type="common">Goatgrass</name>
    <dbReference type="NCBI Taxonomy" id="200361"/>
    <lineage>
        <taxon>Eukaryota</taxon>
        <taxon>Viridiplantae</taxon>
        <taxon>Streptophyta</taxon>
        <taxon>Embryophyta</taxon>
        <taxon>Tracheophyta</taxon>
        <taxon>Spermatophyta</taxon>
        <taxon>Magnoliopsida</taxon>
        <taxon>Liliopsida</taxon>
        <taxon>Poales</taxon>
        <taxon>Poaceae</taxon>
        <taxon>BOP clade</taxon>
        <taxon>Pooideae</taxon>
        <taxon>Triticodae</taxon>
        <taxon>Triticeae</taxon>
        <taxon>Triticinae</taxon>
        <taxon>Aegilops</taxon>
    </lineage>
</organism>
<evidence type="ECO:0000313" key="9">
    <source>
        <dbReference type="Proteomes" id="UP000015105"/>
    </source>
</evidence>
<dbReference type="Proteomes" id="UP000015105">
    <property type="component" value="Chromosome 7D"/>
</dbReference>
<evidence type="ECO:0000256" key="1">
    <source>
        <dbReference type="ARBA" id="ARBA00000900"/>
    </source>
</evidence>
<dbReference type="InterPro" id="IPR003613">
    <property type="entry name" value="Ubox_domain"/>
</dbReference>
<evidence type="ECO:0000256" key="6">
    <source>
        <dbReference type="SAM" id="MobiDB-lite"/>
    </source>
</evidence>